<evidence type="ECO:0000256" key="3">
    <source>
        <dbReference type="ARBA" id="ARBA00022723"/>
    </source>
</evidence>
<comment type="caution">
    <text evidence="8">The sequence shown here is derived from an EMBL/GenBank/DDBJ whole genome shotgun (WGS) entry which is preliminary data.</text>
</comment>
<dbReference type="PANTHER" id="PTHR12318">
    <property type="entry name" value="TESTOSTERONE-REGULATED PROTEIN RP2"/>
    <property type="match status" value="1"/>
</dbReference>
<dbReference type="Proteomes" id="UP001500432">
    <property type="component" value="Unassembled WGS sequence"/>
</dbReference>
<evidence type="ECO:0000259" key="7">
    <source>
        <dbReference type="PROSITE" id="PS51462"/>
    </source>
</evidence>
<dbReference type="PANTHER" id="PTHR12318:SF0">
    <property type="entry name" value="ACYL-COENZYME A DIPHOSPHATASE NUDT19"/>
    <property type="match status" value="1"/>
</dbReference>
<comment type="cofactor">
    <cofactor evidence="1">
        <name>Mn(2+)</name>
        <dbReference type="ChEBI" id="CHEBI:29035"/>
    </cofactor>
</comment>
<dbReference type="InterPro" id="IPR039121">
    <property type="entry name" value="NUDT19"/>
</dbReference>
<dbReference type="Pfam" id="PF00293">
    <property type="entry name" value="NUDIX"/>
    <property type="match status" value="1"/>
</dbReference>
<sequence length="222" mass="23975">MDETPESPLVGEAATVVVLRDGAEGVEVLLLERPHSGSFAGAWVFPGGKVDPEDGDGEAGLRRAAVRETLEETGLVLEPTGLFPLSHWIPPIGAPKRLRTWFFLAGHPGADVVLNPGEHVGCEWMTPEAALERHGAGGVVLVPPTWVTLHRLLGARGVDEALARAGGDGFERYFSHPLRGDDGVRAVMWSGDAQYEDASAVGDARHRLWIDALPWRYEHSKV</sequence>
<comment type="cofactor">
    <cofactor evidence="2">
        <name>Mg(2+)</name>
        <dbReference type="ChEBI" id="CHEBI:18420"/>
    </cofactor>
</comment>
<gene>
    <name evidence="8" type="ORF">GCM10009849_34780</name>
</gene>
<protein>
    <recommendedName>
        <fullName evidence="7">Nudix hydrolase domain-containing protein</fullName>
    </recommendedName>
</protein>
<dbReference type="EMBL" id="BAAAQW010000014">
    <property type="protein sequence ID" value="GAA2203228.1"/>
    <property type="molecule type" value="Genomic_DNA"/>
</dbReference>
<reference evidence="9" key="1">
    <citation type="journal article" date="2019" name="Int. J. Syst. Evol. Microbiol.">
        <title>The Global Catalogue of Microorganisms (GCM) 10K type strain sequencing project: providing services to taxonomists for standard genome sequencing and annotation.</title>
        <authorList>
            <consortium name="The Broad Institute Genomics Platform"/>
            <consortium name="The Broad Institute Genome Sequencing Center for Infectious Disease"/>
            <person name="Wu L."/>
            <person name="Ma J."/>
        </authorList>
    </citation>
    <scope>NUCLEOTIDE SEQUENCE [LARGE SCALE GENOMIC DNA]</scope>
    <source>
        <strain evidence="9">JCM 16034</strain>
    </source>
</reference>
<dbReference type="Gene3D" id="3.90.79.10">
    <property type="entry name" value="Nucleoside Triphosphate Pyrophosphohydrolase"/>
    <property type="match status" value="2"/>
</dbReference>
<dbReference type="InterPro" id="IPR000086">
    <property type="entry name" value="NUDIX_hydrolase_dom"/>
</dbReference>
<feature type="domain" description="Nudix hydrolase" evidence="7">
    <location>
        <begin position="9"/>
        <end position="148"/>
    </location>
</feature>
<keyword evidence="4" id="KW-0378">Hydrolase</keyword>
<evidence type="ECO:0000256" key="6">
    <source>
        <dbReference type="ARBA" id="ARBA00023211"/>
    </source>
</evidence>
<keyword evidence="6" id="KW-0464">Manganese</keyword>
<evidence type="ECO:0000313" key="8">
    <source>
        <dbReference type="EMBL" id="GAA2203228.1"/>
    </source>
</evidence>
<accession>A0ABP5NY22</accession>
<keyword evidence="5" id="KW-0460">Magnesium</keyword>
<keyword evidence="9" id="KW-1185">Reference proteome</keyword>
<evidence type="ECO:0000256" key="1">
    <source>
        <dbReference type="ARBA" id="ARBA00001936"/>
    </source>
</evidence>
<dbReference type="PROSITE" id="PS51462">
    <property type="entry name" value="NUDIX"/>
    <property type="match status" value="1"/>
</dbReference>
<dbReference type="InterPro" id="IPR015797">
    <property type="entry name" value="NUDIX_hydrolase-like_dom_sf"/>
</dbReference>
<keyword evidence="3" id="KW-0479">Metal-binding</keyword>
<evidence type="ECO:0000256" key="5">
    <source>
        <dbReference type="ARBA" id="ARBA00022842"/>
    </source>
</evidence>
<dbReference type="SUPFAM" id="SSF55811">
    <property type="entry name" value="Nudix"/>
    <property type="match status" value="1"/>
</dbReference>
<dbReference type="CDD" id="cd18870">
    <property type="entry name" value="NUDIX_AcylCoAdiphos_Nudt19"/>
    <property type="match status" value="1"/>
</dbReference>
<organism evidence="8 9">
    <name type="scientific">Sinomonas flava</name>
    <dbReference type="NCBI Taxonomy" id="496857"/>
    <lineage>
        <taxon>Bacteria</taxon>
        <taxon>Bacillati</taxon>
        <taxon>Actinomycetota</taxon>
        <taxon>Actinomycetes</taxon>
        <taxon>Micrococcales</taxon>
        <taxon>Micrococcaceae</taxon>
        <taxon>Sinomonas</taxon>
    </lineage>
</organism>
<evidence type="ECO:0000256" key="2">
    <source>
        <dbReference type="ARBA" id="ARBA00001946"/>
    </source>
</evidence>
<evidence type="ECO:0000313" key="9">
    <source>
        <dbReference type="Proteomes" id="UP001500432"/>
    </source>
</evidence>
<proteinExistence type="predicted"/>
<name>A0ABP5NY22_9MICC</name>
<evidence type="ECO:0000256" key="4">
    <source>
        <dbReference type="ARBA" id="ARBA00022801"/>
    </source>
</evidence>